<dbReference type="AlphaFoldDB" id="A0A0B0EHP4"/>
<accession>A0A0B0EHP4</accession>
<sequence length="97" mass="11202">MLRCSNTLAELTIVLQLIFLYIAEMVHKDNIKHVARTMAMLINADNNLKVQEIPFDTVRFHCQQAVEKGSIPILLYIKEVDSLRLIHPTSHHTFAYL</sequence>
<protein>
    <submittedName>
        <fullName evidence="1">Uncharacterized protein</fullName>
    </submittedName>
</protein>
<dbReference type="EMBL" id="JRYO01000118">
    <property type="protein sequence ID" value="KHE92587.1"/>
    <property type="molecule type" value="Genomic_DNA"/>
</dbReference>
<dbReference type="Proteomes" id="UP000030652">
    <property type="component" value="Unassembled WGS sequence"/>
</dbReference>
<name>A0A0B0EHP4_9BACT</name>
<proteinExistence type="predicted"/>
<evidence type="ECO:0000313" key="1">
    <source>
        <dbReference type="EMBL" id="KHE92587.1"/>
    </source>
</evidence>
<organism evidence="1 2">
    <name type="scientific">Candidatus Scalindua brodae</name>
    <dbReference type="NCBI Taxonomy" id="237368"/>
    <lineage>
        <taxon>Bacteria</taxon>
        <taxon>Pseudomonadati</taxon>
        <taxon>Planctomycetota</taxon>
        <taxon>Candidatus Brocadiia</taxon>
        <taxon>Candidatus Brocadiales</taxon>
        <taxon>Candidatus Scalinduaceae</taxon>
        <taxon>Candidatus Scalindua</taxon>
    </lineage>
</organism>
<evidence type="ECO:0000313" key="2">
    <source>
        <dbReference type="Proteomes" id="UP000030652"/>
    </source>
</evidence>
<comment type="caution">
    <text evidence="1">The sequence shown here is derived from an EMBL/GenBank/DDBJ whole genome shotgun (WGS) entry which is preliminary data.</text>
</comment>
<gene>
    <name evidence="1" type="ORF">SCABRO_01678</name>
</gene>
<reference evidence="1 2" key="1">
    <citation type="submission" date="2014-10" db="EMBL/GenBank/DDBJ databases">
        <title>Draft genome of anammox bacterium scalindua brodae, obtained using differential coverage binning of sequence data from two enrichment reactors.</title>
        <authorList>
            <person name="Speth D.R."/>
            <person name="Russ L."/>
            <person name="Kartal B."/>
            <person name="Op den Camp H.J."/>
            <person name="Dutilh B.E."/>
            <person name="Jetten M.S."/>
        </authorList>
    </citation>
    <scope>NUCLEOTIDE SEQUENCE [LARGE SCALE GENOMIC DNA]</scope>
    <source>
        <strain evidence="1">RU1</strain>
    </source>
</reference>